<dbReference type="STRING" id="329046.A0A1Y2C0Y7"/>
<evidence type="ECO:0000313" key="9">
    <source>
        <dbReference type="Proteomes" id="UP000193642"/>
    </source>
</evidence>
<protein>
    <submittedName>
        <fullName evidence="8">PQ-loop-domain-containing protein</fullName>
    </submittedName>
</protein>
<keyword evidence="4" id="KW-0677">Repeat</keyword>
<evidence type="ECO:0000256" key="5">
    <source>
        <dbReference type="ARBA" id="ARBA00022989"/>
    </source>
</evidence>
<evidence type="ECO:0000313" key="8">
    <source>
        <dbReference type="EMBL" id="ORY39965.1"/>
    </source>
</evidence>
<keyword evidence="5 7" id="KW-1133">Transmembrane helix</keyword>
<dbReference type="GO" id="GO:0000324">
    <property type="term" value="C:fungal-type vacuole"/>
    <property type="evidence" value="ECO:0007669"/>
    <property type="project" value="TreeGrafter"/>
</dbReference>
<organism evidence="8 9">
    <name type="scientific">Rhizoclosmatium globosum</name>
    <dbReference type="NCBI Taxonomy" id="329046"/>
    <lineage>
        <taxon>Eukaryota</taxon>
        <taxon>Fungi</taxon>
        <taxon>Fungi incertae sedis</taxon>
        <taxon>Chytridiomycota</taxon>
        <taxon>Chytridiomycota incertae sedis</taxon>
        <taxon>Chytridiomycetes</taxon>
        <taxon>Chytridiales</taxon>
        <taxon>Chytriomycetaceae</taxon>
        <taxon>Rhizoclosmatium</taxon>
    </lineage>
</organism>
<keyword evidence="6 7" id="KW-0472">Membrane</keyword>
<evidence type="ECO:0000256" key="7">
    <source>
        <dbReference type="SAM" id="Phobius"/>
    </source>
</evidence>
<dbReference type="PANTHER" id="PTHR13131">
    <property type="entry name" value="CYSTINOSIN"/>
    <property type="match status" value="1"/>
</dbReference>
<dbReference type="Pfam" id="PF04193">
    <property type="entry name" value="PQ-loop"/>
    <property type="match status" value="1"/>
</dbReference>
<dbReference type="Gene3D" id="1.20.1280.290">
    <property type="match status" value="1"/>
</dbReference>
<evidence type="ECO:0000256" key="6">
    <source>
        <dbReference type="ARBA" id="ARBA00023136"/>
    </source>
</evidence>
<dbReference type="GO" id="GO:0012505">
    <property type="term" value="C:endomembrane system"/>
    <property type="evidence" value="ECO:0007669"/>
    <property type="project" value="UniProtKB-SubCell"/>
</dbReference>
<dbReference type="EMBL" id="MCGO01000037">
    <property type="protein sequence ID" value="ORY39965.1"/>
    <property type="molecule type" value="Genomic_DNA"/>
</dbReference>
<dbReference type="OrthoDB" id="75720at2759"/>
<feature type="transmembrane region" description="Helical" evidence="7">
    <location>
        <begin position="6"/>
        <end position="27"/>
    </location>
</feature>
<keyword evidence="3 7" id="KW-0812">Transmembrane</keyword>
<comment type="caution">
    <text evidence="8">The sequence shown here is derived from an EMBL/GenBank/DDBJ whole genome shotgun (WGS) entry which is preliminary data.</text>
</comment>
<sequence>MTPFPILDQLSLLLGWTYFLAWSISFYPQIILNAHRRSVTGLSIDFVLLNVLGFLCYTIFNCVEYFRFENPDVQLNDVGFAVHALVLCCVAMAQVVVYSRI</sequence>
<dbReference type="PANTHER" id="PTHR13131:SF5">
    <property type="entry name" value="CYSTINOSIN"/>
    <property type="match status" value="1"/>
</dbReference>
<feature type="transmembrane region" description="Helical" evidence="7">
    <location>
        <begin position="39"/>
        <end position="60"/>
    </location>
</feature>
<gene>
    <name evidence="8" type="ORF">BCR33DRAFT_379610</name>
</gene>
<name>A0A1Y2C0Y7_9FUNG</name>
<dbReference type="InterPro" id="IPR006603">
    <property type="entry name" value="PQ-loop_rpt"/>
</dbReference>
<reference evidence="8 9" key="1">
    <citation type="submission" date="2016-07" db="EMBL/GenBank/DDBJ databases">
        <title>Pervasive Adenine N6-methylation of Active Genes in Fungi.</title>
        <authorList>
            <consortium name="DOE Joint Genome Institute"/>
            <person name="Mondo S.J."/>
            <person name="Dannebaum R.O."/>
            <person name="Kuo R.C."/>
            <person name="Labutti K."/>
            <person name="Haridas S."/>
            <person name="Kuo A."/>
            <person name="Salamov A."/>
            <person name="Ahrendt S.R."/>
            <person name="Lipzen A."/>
            <person name="Sullivan W."/>
            <person name="Andreopoulos W.B."/>
            <person name="Clum A."/>
            <person name="Lindquist E."/>
            <person name="Daum C."/>
            <person name="Ramamoorthy G.K."/>
            <person name="Gryganskyi A."/>
            <person name="Culley D."/>
            <person name="Magnuson J.K."/>
            <person name="James T.Y."/>
            <person name="O'Malley M.A."/>
            <person name="Stajich J.E."/>
            <person name="Spatafora J.W."/>
            <person name="Visel A."/>
            <person name="Grigoriev I.V."/>
        </authorList>
    </citation>
    <scope>NUCLEOTIDE SEQUENCE [LARGE SCALE GENOMIC DNA]</scope>
    <source>
        <strain evidence="8 9">JEL800</strain>
    </source>
</reference>
<dbReference type="AlphaFoldDB" id="A0A1Y2C0Y7"/>
<comment type="subcellular location">
    <subcellularLocation>
        <location evidence="1">Endomembrane system</location>
        <topology evidence="1">Multi-pass membrane protein</topology>
    </subcellularLocation>
</comment>
<keyword evidence="9" id="KW-1185">Reference proteome</keyword>
<dbReference type="Proteomes" id="UP000193642">
    <property type="component" value="Unassembled WGS sequence"/>
</dbReference>
<dbReference type="GO" id="GO:0015184">
    <property type="term" value="F:L-cystine transmembrane transporter activity"/>
    <property type="evidence" value="ECO:0007669"/>
    <property type="project" value="TreeGrafter"/>
</dbReference>
<evidence type="ECO:0000256" key="1">
    <source>
        <dbReference type="ARBA" id="ARBA00004127"/>
    </source>
</evidence>
<proteinExistence type="predicted"/>
<evidence type="ECO:0000256" key="2">
    <source>
        <dbReference type="ARBA" id="ARBA00022448"/>
    </source>
</evidence>
<accession>A0A1Y2C0Y7</accession>
<dbReference type="InterPro" id="IPR005282">
    <property type="entry name" value="LC_transporter"/>
</dbReference>
<feature type="transmembrane region" description="Helical" evidence="7">
    <location>
        <begin position="80"/>
        <end position="98"/>
    </location>
</feature>
<evidence type="ECO:0000256" key="3">
    <source>
        <dbReference type="ARBA" id="ARBA00022692"/>
    </source>
</evidence>
<evidence type="ECO:0000256" key="4">
    <source>
        <dbReference type="ARBA" id="ARBA00022737"/>
    </source>
</evidence>
<dbReference type="GO" id="GO:0005774">
    <property type="term" value="C:vacuolar membrane"/>
    <property type="evidence" value="ECO:0007669"/>
    <property type="project" value="TreeGrafter"/>
</dbReference>
<dbReference type="SMART" id="SM00679">
    <property type="entry name" value="CTNS"/>
    <property type="match status" value="1"/>
</dbReference>
<keyword evidence="2" id="KW-0813">Transport</keyword>